<dbReference type="SUPFAM" id="SSF56672">
    <property type="entry name" value="DNA/RNA polymerases"/>
    <property type="match status" value="1"/>
</dbReference>
<comment type="caution">
    <text evidence="13">The sequence shown here is derived from an EMBL/GenBank/DDBJ whole genome shotgun (WGS) entry which is preliminary data.</text>
</comment>
<sequence>MPNKTAKKDKTSNSRKQGATLVLLDAHAILHRAYHALPDFSTAKGEPTGALYGLSAMLIKIISELKPDYIAAAFDLPGPTYRHEAYEAYKAKRKKMEDDLAVQINRSHDVFSAFSIPQYSVPGFEADDILGTLVDKVKDIKIIIASGDMDTLQLIDDDRVRVYTLKKGINDTILYNEAVVKERFGFPPNLLPDYKGLRGDPSDNIVGVKGIGEKTATTLITTFGTIENLYKELKKSPQKFKDAGLSDRIISLLKENEEEAIFSKMLATIRRDAPIEFYLPEKTWKDGFDMEKAERAFRELEFRTLGNRLKEVLNKSRQPTVDNPQVTDARQGEEKTGQLTFVQADDHMPSQAEVEEVGLALWIINSNLTNPTLDDILQFGQTKDFVKAKEIILSEIKKRELAFVYEEIEKPLIPIIKKMEERGVRIDKEKLAELSKTYHKELDRLEKEIWKYADEEFNVSSPKQVGEILFVKMGLSVKNQKKTSTGLKSTRESELEKMRDLHPIIGKILEHRELAKLLSTYIDNIPTLLDKNNRLHTSLRQTGSTTGRMSSTNPNLQNIPVKTELGRNIRHAFVAEDGFSLASIDYSQIELRIAAILSEDPKFLDIFHKEEDVHRAVASYVFNVPIEKVDKSMRNKAKTINFGILYGMGVNALRQNLGGTREEAQTFYNEYFKRFTGLAAYLEEVKSNAAKKGYTETLFGRRRYFEGIKSKIPYIRAGAERMAINAPIQGTAADVMKLAMKEIANWIEKEKIGDDVHMILQVHDELLFEIRKGKEEEIAPKLKEIMENVMPKEKSKGVVCRAHMAVGPSWGDMEEIS</sequence>
<dbReference type="Pfam" id="PF00476">
    <property type="entry name" value="DNA_pol_A"/>
    <property type="match status" value="1"/>
</dbReference>
<dbReference type="CDD" id="cd09859">
    <property type="entry name" value="PIN_53EXO"/>
    <property type="match status" value="1"/>
</dbReference>
<dbReference type="Gene3D" id="1.20.1060.10">
    <property type="entry name" value="Taq DNA Polymerase, Chain T, domain 4"/>
    <property type="match status" value="1"/>
</dbReference>
<evidence type="ECO:0000256" key="7">
    <source>
        <dbReference type="ARBA" id="ARBA00022932"/>
    </source>
</evidence>
<dbReference type="SUPFAM" id="SSF47807">
    <property type="entry name" value="5' to 3' exonuclease, C-terminal subdomain"/>
    <property type="match status" value="1"/>
</dbReference>
<evidence type="ECO:0000256" key="4">
    <source>
        <dbReference type="ARBA" id="ARBA00022695"/>
    </source>
</evidence>
<evidence type="ECO:0000256" key="9">
    <source>
        <dbReference type="ARBA" id="ARBA00023204"/>
    </source>
</evidence>
<keyword evidence="7" id="KW-0239">DNA-directed DNA polymerase</keyword>
<dbReference type="Gene3D" id="3.40.50.1010">
    <property type="entry name" value="5'-nuclease"/>
    <property type="match status" value="1"/>
</dbReference>
<dbReference type="CDD" id="cd09898">
    <property type="entry name" value="H3TH_53EXO"/>
    <property type="match status" value="1"/>
</dbReference>
<dbReference type="InterPro" id="IPR008918">
    <property type="entry name" value="HhH2"/>
</dbReference>
<keyword evidence="6" id="KW-0227">DNA damage</keyword>
<dbReference type="GO" id="GO:0006302">
    <property type="term" value="P:double-strand break repair"/>
    <property type="evidence" value="ECO:0007669"/>
    <property type="project" value="TreeGrafter"/>
</dbReference>
<dbReference type="InterPro" id="IPR036279">
    <property type="entry name" value="5-3_exonuclease_C_sf"/>
</dbReference>
<dbReference type="GO" id="GO:0006261">
    <property type="term" value="P:DNA-templated DNA replication"/>
    <property type="evidence" value="ECO:0007669"/>
    <property type="project" value="InterPro"/>
</dbReference>
<dbReference type="PANTHER" id="PTHR10133">
    <property type="entry name" value="DNA POLYMERASE I"/>
    <property type="match status" value="1"/>
</dbReference>
<dbReference type="Gene3D" id="1.10.150.20">
    <property type="entry name" value="5' to 3' exonuclease, C-terminal subdomain"/>
    <property type="match status" value="2"/>
</dbReference>
<dbReference type="InterPro" id="IPR020045">
    <property type="entry name" value="DNA_polI_H3TH"/>
</dbReference>
<keyword evidence="8" id="KW-0238">DNA-binding</keyword>
<name>A0A1G2U525_9BACT</name>
<dbReference type="Proteomes" id="UP000179283">
    <property type="component" value="Unassembled WGS sequence"/>
</dbReference>
<dbReference type="InterPro" id="IPR019760">
    <property type="entry name" value="DNA-dir_DNA_pol_A_CS"/>
</dbReference>
<gene>
    <name evidence="13" type="ORF">A2920_01495</name>
</gene>
<keyword evidence="4" id="KW-0548">Nucleotidyltransferase</keyword>
<feature type="domain" description="DNA-directed DNA polymerase family A palm" evidence="12">
    <location>
        <begin position="566"/>
        <end position="774"/>
    </location>
</feature>
<keyword evidence="3" id="KW-0808">Transferase</keyword>
<dbReference type="InterPro" id="IPR001098">
    <property type="entry name" value="DNA-dir_DNA_pol_A_palm_dom"/>
</dbReference>
<dbReference type="AlphaFoldDB" id="A0A1G2U525"/>
<comment type="similarity">
    <text evidence="1">Belongs to the DNA polymerase type-A family.</text>
</comment>
<protein>
    <recommendedName>
        <fullName evidence="2">DNA-directed DNA polymerase</fullName>
        <ecNumber evidence="2">2.7.7.7</ecNumber>
    </recommendedName>
</protein>
<dbReference type="PROSITE" id="PS00447">
    <property type="entry name" value="DNA_POLYMERASE_A"/>
    <property type="match status" value="1"/>
</dbReference>
<dbReference type="Pfam" id="PF01367">
    <property type="entry name" value="5_3_exonuc"/>
    <property type="match status" value="1"/>
</dbReference>
<evidence type="ECO:0000259" key="11">
    <source>
        <dbReference type="SMART" id="SM00475"/>
    </source>
</evidence>
<dbReference type="PRINTS" id="PR00868">
    <property type="entry name" value="DNAPOLI"/>
</dbReference>
<dbReference type="InterPro" id="IPR002421">
    <property type="entry name" value="5-3_exonuclease"/>
</dbReference>
<dbReference type="Gene3D" id="3.30.70.370">
    <property type="match status" value="1"/>
</dbReference>
<proteinExistence type="inferred from homology"/>
<accession>A0A1G2U525</accession>
<dbReference type="GO" id="GO:0003887">
    <property type="term" value="F:DNA-directed DNA polymerase activity"/>
    <property type="evidence" value="ECO:0007669"/>
    <property type="project" value="UniProtKB-KW"/>
</dbReference>
<dbReference type="PANTHER" id="PTHR10133:SF27">
    <property type="entry name" value="DNA POLYMERASE NU"/>
    <property type="match status" value="1"/>
</dbReference>
<dbReference type="GO" id="GO:0003677">
    <property type="term" value="F:DNA binding"/>
    <property type="evidence" value="ECO:0007669"/>
    <property type="project" value="UniProtKB-KW"/>
</dbReference>
<evidence type="ECO:0000256" key="5">
    <source>
        <dbReference type="ARBA" id="ARBA00022705"/>
    </source>
</evidence>
<feature type="domain" description="5'-3' exonuclease" evidence="11">
    <location>
        <begin position="15"/>
        <end position="285"/>
    </location>
</feature>
<evidence type="ECO:0000256" key="8">
    <source>
        <dbReference type="ARBA" id="ARBA00023125"/>
    </source>
</evidence>
<evidence type="ECO:0000256" key="10">
    <source>
        <dbReference type="ARBA" id="ARBA00049244"/>
    </source>
</evidence>
<keyword evidence="9" id="KW-0234">DNA repair</keyword>
<dbReference type="SUPFAM" id="SSF88723">
    <property type="entry name" value="PIN domain-like"/>
    <property type="match status" value="1"/>
</dbReference>
<dbReference type="SMART" id="SM00475">
    <property type="entry name" value="53EXOc"/>
    <property type="match status" value="1"/>
</dbReference>
<dbReference type="FunFam" id="1.10.150.20:FF:000003">
    <property type="entry name" value="DNA polymerase I"/>
    <property type="match status" value="1"/>
</dbReference>
<dbReference type="FunFam" id="1.10.150.20:FF:000002">
    <property type="entry name" value="DNA polymerase I"/>
    <property type="match status" value="1"/>
</dbReference>
<evidence type="ECO:0000256" key="6">
    <source>
        <dbReference type="ARBA" id="ARBA00022763"/>
    </source>
</evidence>
<reference evidence="13 14" key="1">
    <citation type="journal article" date="2016" name="Nat. Commun.">
        <title>Thousands of microbial genomes shed light on interconnected biogeochemical processes in an aquifer system.</title>
        <authorList>
            <person name="Anantharaman K."/>
            <person name="Brown C.T."/>
            <person name="Hug L.A."/>
            <person name="Sharon I."/>
            <person name="Castelle C.J."/>
            <person name="Probst A.J."/>
            <person name="Thomas B.C."/>
            <person name="Singh A."/>
            <person name="Wilkins M.J."/>
            <person name="Karaoz U."/>
            <person name="Brodie E.L."/>
            <person name="Williams K.H."/>
            <person name="Hubbard S.S."/>
            <person name="Banfield J.F."/>
        </authorList>
    </citation>
    <scope>NUCLEOTIDE SEQUENCE [LARGE SCALE GENOMIC DNA]</scope>
</reference>
<dbReference type="CDD" id="cd08637">
    <property type="entry name" value="DNA_pol_A_pol_I_C"/>
    <property type="match status" value="1"/>
</dbReference>
<evidence type="ECO:0000256" key="3">
    <source>
        <dbReference type="ARBA" id="ARBA00022679"/>
    </source>
</evidence>
<dbReference type="GO" id="GO:0008409">
    <property type="term" value="F:5'-3' exonuclease activity"/>
    <property type="evidence" value="ECO:0007669"/>
    <property type="project" value="InterPro"/>
</dbReference>
<keyword evidence="5" id="KW-0235">DNA replication</keyword>
<dbReference type="Pfam" id="PF02739">
    <property type="entry name" value="5_3_exonuc_N"/>
    <property type="match status" value="1"/>
</dbReference>
<comment type="catalytic activity">
    <reaction evidence="10">
        <text>DNA(n) + a 2'-deoxyribonucleoside 5'-triphosphate = DNA(n+1) + diphosphate</text>
        <dbReference type="Rhea" id="RHEA:22508"/>
        <dbReference type="Rhea" id="RHEA-COMP:17339"/>
        <dbReference type="Rhea" id="RHEA-COMP:17340"/>
        <dbReference type="ChEBI" id="CHEBI:33019"/>
        <dbReference type="ChEBI" id="CHEBI:61560"/>
        <dbReference type="ChEBI" id="CHEBI:173112"/>
        <dbReference type="EC" id="2.7.7.7"/>
    </reaction>
</comment>
<dbReference type="SMART" id="SM00279">
    <property type="entry name" value="HhH2"/>
    <property type="match status" value="1"/>
</dbReference>
<evidence type="ECO:0000313" key="13">
    <source>
        <dbReference type="EMBL" id="OHB04596.1"/>
    </source>
</evidence>
<dbReference type="InterPro" id="IPR043502">
    <property type="entry name" value="DNA/RNA_pol_sf"/>
</dbReference>
<dbReference type="InterPro" id="IPR002298">
    <property type="entry name" value="DNA_polymerase_A"/>
</dbReference>
<dbReference type="FunFam" id="1.20.1060.10:FF:000001">
    <property type="entry name" value="DNA polymerase I"/>
    <property type="match status" value="1"/>
</dbReference>
<evidence type="ECO:0000256" key="1">
    <source>
        <dbReference type="ARBA" id="ARBA00007705"/>
    </source>
</evidence>
<evidence type="ECO:0000313" key="14">
    <source>
        <dbReference type="Proteomes" id="UP000179283"/>
    </source>
</evidence>
<dbReference type="InterPro" id="IPR029060">
    <property type="entry name" value="PIN-like_dom_sf"/>
</dbReference>
<evidence type="ECO:0000256" key="2">
    <source>
        <dbReference type="ARBA" id="ARBA00012417"/>
    </source>
</evidence>
<dbReference type="SMART" id="SM00482">
    <property type="entry name" value="POLAc"/>
    <property type="match status" value="1"/>
</dbReference>
<evidence type="ECO:0000259" key="12">
    <source>
        <dbReference type="SMART" id="SM00482"/>
    </source>
</evidence>
<dbReference type="EC" id="2.7.7.7" evidence="2"/>
<dbReference type="InterPro" id="IPR020046">
    <property type="entry name" value="5-3_exonucl_a-hlix_arch_N"/>
</dbReference>
<dbReference type="EMBL" id="MHWD01000008">
    <property type="protein sequence ID" value="OHB04596.1"/>
    <property type="molecule type" value="Genomic_DNA"/>
</dbReference>
<organism evidence="13 14">
    <name type="scientific">Candidatus Zambryskibacteria bacterium RIFCSPLOWO2_01_FULL_43_17</name>
    <dbReference type="NCBI Taxonomy" id="1802760"/>
    <lineage>
        <taxon>Bacteria</taxon>
        <taxon>Candidatus Zambryskiibacteriota</taxon>
    </lineage>
</organism>